<dbReference type="PANTHER" id="PTHR30213">
    <property type="entry name" value="INNER MEMBRANE PROTEIN YHJD"/>
    <property type="match status" value="1"/>
</dbReference>
<dbReference type="InterPro" id="IPR017039">
    <property type="entry name" value="Virul_fac_BrkB"/>
</dbReference>
<dbReference type="PANTHER" id="PTHR30213:SF1">
    <property type="entry name" value="INNER MEMBRANE PROTEIN YHJD"/>
    <property type="match status" value="1"/>
</dbReference>
<feature type="transmembrane region" description="Helical" evidence="6">
    <location>
        <begin position="36"/>
        <end position="62"/>
    </location>
</feature>
<keyword evidence="8" id="KW-1185">Reference proteome</keyword>
<dbReference type="AlphaFoldDB" id="A0A1G6MGU7"/>
<keyword evidence="2" id="KW-1003">Cell membrane</keyword>
<gene>
    <name evidence="7" type="ORF">SAMN05216410_1879</name>
</gene>
<evidence type="ECO:0000256" key="3">
    <source>
        <dbReference type="ARBA" id="ARBA00022692"/>
    </source>
</evidence>
<keyword evidence="3 6" id="KW-0812">Transmembrane</keyword>
<keyword evidence="5 6" id="KW-0472">Membrane</keyword>
<dbReference type="RefSeq" id="WP_245700989.1">
    <property type="nucleotide sequence ID" value="NZ_FMYH01000003.1"/>
</dbReference>
<name>A0A1G6MGU7_9MICO</name>
<accession>A0A1G6MGU7</accession>
<evidence type="ECO:0000256" key="4">
    <source>
        <dbReference type="ARBA" id="ARBA00022989"/>
    </source>
</evidence>
<reference evidence="7 8" key="1">
    <citation type="submission" date="2016-09" db="EMBL/GenBank/DDBJ databases">
        <authorList>
            <person name="Capua I."/>
            <person name="De Benedictis P."/>
            <person name="Joannis T."/>
            <person name="Lombin L.H."/>
            <person name="Cattoli G."/>
        </authorList>
    </citation>
    <scope>NUCLEOTIDE SEQUENCE [LARGE SCALE GENOMIC DNA]</scope>
    <source>
        <strain evidence="7 8">ISLP-3</strain>
    </source>
</reference>
<comment type="subcellular location">
    <subcellularLocation>
        <location evidence="1">Cell membrane</location>
        <topology evidence="1">Multi-pass membrane protein</topology>
    </subcellularLocation>
</comment>
<feature type="transmembrane region" description="Helical" evidence="6">
    <location>
        <begin position="195"/>
        <end position="222"/>
    </location>
</feature>
<dbReference type="STRING" id="1814289.SAMN05216410_1879"/>
<dbReference type="EMBL" id="FMYH01000003">
    <property type="protein sequence ID" value="SDC54828.1"/>
    <property type="molecule type" value="Genomic_DNA"/>
</dbReference>
<keyword evidence="4 6" id="KW-1133">Transmembrane helix</keyword>
<evidence type="ECO:0000256" key="6">
    <source>
        <dbReference type="SAM" id="Phobius"/>
    </source>
</evidence>
<feature type="transmembrane region" description="Helical" evidence="6">
    <location>
        <begin position="155"/>
        <end position="183"/>
    </location>
</feature>
<feature type="transmembrane region" description="Helical" evidence="6">
    <location>
        <begin position="108"/>
        <end position="130"/>
    </location>
</feature>
<proteinExistence type="predicted"/>
<dbReference type="Proteomes" id="UP000199039">
    <property type="component" value="Unassembled WGS sequence"/>
</dbReference>
<evidence type="ECO:0000313" key="7">
    <source>
        <dbReference type="EMBL" id="SDC54828.1"/>
    </source>
</evidence>
<evidence type="ECO:0000256" key="2">
    <source>
        <dbReference type="ARBA" id="ARBA00022475"/>
    </source>
</evidence>
<organism evidence="7 8">
    <name type="scientific">Sanguibacter gelidistatuariae</name>
    <dbReference type="NCBI Taxonomy" id="1814289"/>
    <lineage>
        <taxon>Bacteria</taxon>
        <taxon>Bacillati</taxon>
        <taxon>Actinomycetota</taxon>
        <taxon>Actinomycetes</taxon>
        <taxon>Micrococcales</taxon>
        <taxon>Sanguibacteraceae</taxon>
        <taxon>Sanguibacter</taxon>
    </lineage>
</organism>
<evidence type="ECO:0000313" key="8">
    <source>
        <dbReference type="Proteomes" id="UP000199039"/>
    </source>
</evidence>
<sequence>MTATIASLMKRVQAILEWWNGTRPARALTRYSQANGGLLCGGIAYSAIFSLFAGLTIGYTVFMSVLGTNTELRDSLLKSIDSALPGLIQVGGGDGLINPDTLVMSTGFTLASIIAVVVLLVSAISCMGAIRSSVRVMFGLPPGGGNALLAKARELGAFVTVGLTLLVSAGLGIVLSSATGWLLGLLGIEDTSKVLLPLAGAAVSFVIDMGTFALVVVLLAGIRPPRKDLLAGSALAAVAFGVIRFLGTSVVARGAEANPIVASFAAIVTLLIWINLSARIVLTAAAFTANLPLEILKRQADEKVALDAIIAAREGRPLAPPARPEPMPDDARPAASWARRSAALTVAALAGFLVGRRRP</sequence>
<evidence type="ECO:0000256" key="5">
    <source>
        <dbReference type="ARBA" id="ARBA00023136"/>
    </source>
</evidence>
<feature type="transmembrane region" description="Helical" evidence="6">
    <location>
        <begin position="229"/>
        <end position="252"/>
    </location>
</feature>
<protein>
    <submittedName>
        <fullName evidence="7">Membrane protein</fullName>
    </submittedName>
</protein>
<evidence type="ECO:0000256" key="1">
    <source>
        <dbReference type="ARBA" id="ARBA00004651"/>
    </source>
</evidence>
<feature type="transmembrane region" description="Helical" evidence="6">
    <location>
        <begin position="264"/>
        <end position="289"/>
    </location>
</feature>
<dbReference type="Pfam" id="PF03631">
    <property type="entry name" value="Virul_fac_BrkB"/>
    <property type="match status" value="1"/>
</dbReference>
<dbReference type="GO" id="GO:0005886">
    <property type="term" value="C:plasma membrane"/>
    <property type="evidence" value="ECO:0007669"/>
    <property type="project" value="UniProtKB-SubCell"/>
</dbReference>